<name>A0A1W1V8W4_9DEIO</name>
<gene>
    <name evidence="1" type="ORF">SAMN00790413_00408</name>
</gene>
<evidence type="ECO:0000313" key="2">
    <source>
        <dbReference type="Proteomes" id="UP000192582"/>
    </source>
</evidence>
<dbReference type="InterPro" id="IPR016181">
    <property type="entry name" value="Acyl_CoA_acyltransferase"/>
</dbReference>
<sequence length="311" mass="31818">MGLRTPHRQVPGSGPGIAPPLRVGFSLWPSCGCSTLLPMPVTVFPTRPADLPPLLAALYGAPEEAVAWMAGTLTGAWTAHDEDGEVQGAVGLRPSPAHGSELVGGALPGPEYLEAAAALAQTARGAAGRAYAFADGTLFPTRALEAAGFREVAAYRLLAGPTPTGTVPLPAGFQLLPLTEVLDPALRLDALATYEDRIGHHAVTPEAAAEGAGGFDGELSLLALDAQGQAAGICRAAVEDGYARIDAPGVRPDLRTSGLRAALLLGVCARVRGRALEHVSVEGWGDTPEELAADLALGLGVEIENPIYAAP</sequence>
<reference evidence="1 2" key="1">
    <citation type="submission" date="2017-04" db="EMBL/GenBank/DDBJ databases">
        <authorList>
            <person name="Afonso C.L."/>
            <person name="Miller P.J."/>
            <person name="Scott M.A."/>
            <person name="Spackman E."/>
            <person name="Goraichik I."/>
            <person name="Dimitrov K.M."/>
            <person name="Suarez D.L."/>
            <person name="Swayne D.E."/>
        </authorList>
    </citation>
    <scope>NUCLEOTIDE SEQUENCE [LARGE SCALE GENOMIC DNA]</scope>
    <source>
        <strain evidence="1 2">KR-140</strain>
    </source>
</reference>
<dbReference type="SUPFAM" id="SSF55729">
    <property type="entry name" value="Acyl-CoA N-acyltransferases (Nat)"/>
    <property type="match status" value="1"/>
</dbReference>
<dbReference type="EMBL" id="FWWU01000009">
    <property type="protein sequence ID" value="SMB89424.1"/>
    <property type="molecule type" value="Genomic_DNA"/>
</dbReference>
<dbReference type="Proteomes" id="UP000192582">
    <property type="component" value="Unassembled WGS sequence"/>
</dbReference>
<evidence type="ECO:0000313" key="1">
    <source>
        <dbReference type="EMBL" id="SMB89424.1"/>
    </source>
</evidence>
<organism evidence="1 2">
    <name type="scientific">Deinococcus hopiensis KR-140</name>
    <dbReference type="NCBI Taxonomy" id="695939"/>
    <lineage>
        <taxon>Bacteria</taxon>
        <taxon>Thermotogati</taxon>
        <taxon>Deinococcota</taxon>
        <taxon>Deinococci</taxon>
        <taxon>Deinococcales</taxon>
        <taxon>Deinococcaceae</taxon>
        <taxon>Deinococcus</taxon>
    </lineage>
</organism>
<dbReference type="Gene3D" id="3.40.630.30">
    <property type="match status" value="1"/>
</dbReference>
<keyword evidence="2" id="KW-1185">Reference proteome</keyword>
<dbReference type="AlphaFoldDB" id="A0A1W1V8W4"/>
<evidence type="ECO:0008006" key="3">
    <source>
        <dbReference type="Google" id="ProtNLM"/>
    </source>
</evidence>
<proteinExistence type="predicted"/>
<dbReference type="STRING" id="695939.SAMN00790413_00408"/>
<accession>A0A1W1V8W4</accession>
<protein>
    <recommendedName>
        <fullName evidence="3">N-acetyltransferase domain-containing protein</fullName>
    </recommendedName>
</protein>